<feature type="compositionally biased region" description="Acidic residues" evidence="2">
    <location>
        <begin position="307"/>
        <end position="319"/>
    </location>
</feature>
<dbReference type="PANTHER" id="PTHR37984:SF5">
    <property type="entry name" value="PROTEIN NYNRIN-LIKE"/>
    <property type="match status" value="1"/>
</dbReference>
<dbReference type="Gramene" id="GBG86505">
    <property type="protein sequence ID" value="GBG86505"/>
    <property type="gene ID" value="CBR_g41498"/>
</dbReference>
<feature type="compositionally biased region" description="Acidic residues" evidence="2">
    <location>
        <begin position="335"/>
        <end position="364"/>
    </location>
</feature>
<dbReference type="CDD" id="cd09274">
    <property type="entry name" value="RNase_HI_RT_Ty3"/>
    <property type="match status" value="1"/>
</dbReference>
<dbReference type="AlphaFoldDB" id="A0A388LW65"/>
<dbReference type="Proteomes" id="UP000265515">
    <property type="component" value="Unassembled WGS sequence"/>
</dbReference>
<dbReference type="InterPro" id="IPR041577">
    <property type="entry name" value="RT_RNaseH_2"/>
</dbReference>
<keyword evidence="1" id="KW-0511">Multifunctional enzyme</keyword>
<protein>
    <recommendedName>
        <fullName evidence="3">Reverse transcriptase/retrotransposon-derived protein RNase H-like domain-containing protein</fullName>
    </recommendedName>
</protein>
<evidence type="ECO:0000313" key="4">
    <source>
        <dbReference type="EMBL" id="GBG86505.1"/>
    </source>
</evidence>
<dbReference type="Pfam" id="PF17919">
    <property type="entry name" value="RT_RNaseH_2"/>
    <property type="match status" value="1"/>
</dbReference>
<name>A0A388LW65_CHABU</name>
<keyword evidence="5" id="KW-1185">Reference proteome</keyword>
<accession>A0A388LW65</accession>
<gene>
    <name evidence="4" type="ORF">CBR_g41498</name>
</gene>
<dbReference type="EMBL" id="BFEA01000567">
    <property type="protein sequence ID" value="GBG86505.1"/>
    <property type="molecule type" value="Genomic_DNA"/>
</dbReference>
<comment type="caution">
    <text evidence="4">The sequence shown here is derived from an EMBL/GenBank/DDBJ whole genome shotgun (WGS) entry which is preliminary data.</text>
</comment>
<reference evidence="4 5" key="1">
    <citation type="journal article" date="2018" name="Cell">
        <title>The Chara Genome: Secondary Complexity and Implications for Plant Terrestrialization.</title>
        <authorList>
            <person name="Nishiyama T."/>
            <person name="Sakayama H."/>
            <person name="Vries J.D."/>
            <person name="Buschmann H."/>
            <person name="Saint-Marcoux D."/>
            <person name="Ullrich K.K."/>
            <person name="Haas F.B."/>
            <person name="Vanderstraeten L."/>
            <person name="Becker D."/>
            <person name="Lang D."/>
            <person name="Vosolsobe S."/>
            <person name="Rombauts S."/>
            <person name="Wilhelmsson P.K.I."/>
            <person name="Janitza P."/>
            <person name="Kern R."/>
            <person name="Heyl A."/>
            <person name="Rumpler F."/>
            <person name="Villalobos L.I.A.C."/>
            <person name="Clay J.M."/>
            <person name="Skokan R."/>
            <person name="Toyoda A."/>
            <person name="Suzuki Y."/>
            <person name="Kagoshima H."/>
            <person name="Schijlen E."/>
            <person name="Tajeshwar N."/>
            <person name="Catarino B."/>
            <person name="Hetherington A.J."/>
            <person name="Saltykova A."/>
            <person name="Bonnot C."/>
            <person name="Breuninger H."/>
            <person name="Symeonidi A."/>
            <person name="Radhakrishnan G.V."/>
            <person name="Van Nieuwerburgh F."/>
            <person name="Deforce D."/>
            <person name="Chang C."/>
            <person name="Karol K.G."/>
            <person name="Hedrich R."/>
            <person name="Ulvskov P."/>
            <person name="Glockner G."/>
            <person name="Delwiche C.F."/>
            <person name="Petrasek J."/>
            <person name="Van de Peer Y."/>
            <person name="Friml J."/>
            <person name="Beilby M."/>
            <person name="Dolan L."/>
            <person name="Kohara Y."/>
            <person name="Sugano S."/>
            <person name="Fujiyama A."/>
            <person name="Delaux P.-M."/>
            <person name="Quint M."/>
            <person name="TheiBen G."/>
            <person name="Hagemann M."/>
            <person name="Harholt J."/>
            <person name="Dunand C."/>
            <person name="Zachgo S."/>
            <person name="Langdale J."/>
            <person name="Maumus F."/>
            <person name="Straeten D.V.D."/>
            <person name="Gould S.B."/>
            <person name="Rensing S.A."/>
        </authorList>
    </citation>
    <scope>NUCLEOTIDE SEQUENCE [LARGE SCALE GENOMIC DNA]</scope>
    <source>
        <strain evidence="4 5">S276</strain>
    </source>
</reference>
<dbReference type="PANTHER" id="PTHR37984">
    <property type="entry name" value="PROTEIN CBG26694"/>
    <property type="match status" value="1"/>
</dbReference>
<sequence>MWTPQCDRAFGELKAALISAPVLIRSDPGKPFALITGWQPEAISTILAQVGPDGLEHVVEYASKTVSTCKRNYVAPTGECYAALWGISHFRAYLYGRKFTLVTDHEPLLALKKSKYYSSMIGRWATILQSMDFDSRHRKHERHGNADGLTRLHRPQKVLKTEEVIPWNEPEKESGPRYGQVTWTRTSEQPACIEYLELLILQAWRTDVEGDLLDFLFGSVRPNHRQPIVQELIVPLAQLADNLPLDIVLQTDDSPNPHIITRTLTSYLQWTACLEEPGSDSTLPSRQEYLKPYRIIDRAFYPKEPEAIEGEEEATEGEGDVDKETSEEGRYSEYSEGEQSEEEEELEEEDEEEEAGSEWEDLPEEAACTGTKVENPEAARRREEIATGKSQLEFASEASPCLNDDPNKDPQPPEPEDGGSATATLSASQWRRSQSPSPSTPTRPGVP</sequence>
<feature type="domain" description="Reverse transcriptase/retrotransposon-derived protein RNase H-like" evidence="3">
    <location>
        <begin position="2"/>
        <end position="101"/>
    </location>
</feature>
<dbReference type="InterPro" id="IPR043502">
    <property type="entry name" value="DNA/RNA_pol_sf"/>
</dbReference>
<feature type="compositionally biased region" description="Low complexity" evidence="2">
    <location>
        <begin position="426"/>
        <end position="437"/>
    </location>
</feature>
<proteinExistence type="predicted"/>
<feature type="compositionally biased region" description="Pro residues" evidence="2">
    <location>
        <begin position="438"/>
        <end position="447"/>
    </location>
</feature>
<dbReference type="SUPFAM" id="SSF56672">
    <property type="entry name" value="DNA/RNA polymerases"/>
    <property type="match status" value="1"/>
</dbReference>
<organism evidence="4 5">
    <name type="scientific">Chara braunii</name>
    <name type="common">Braun's stonewort</name>
    <dbReference type="NCBI Taxonomy" id="69332"/>
    <lineage>
        <taxon>Eukaryota</taxon>
        <taxon>Viridiplantae</taxon>
        <taxon>Streptophyta</taxon>
        <taxon>Charophyceae</taxon>
        <taxon>Charales</taxon>
        <taxon>Characeae</taxon>
        <taxon>Chara</taxon>
    </lineage>
</organism>
<evidence type="ECO:0000256" key="2">
    <source>
        <dbReference type="SAM" id="MobiDB-lite"/>
    </source>
</evidence>
<evidence type="ECO:0000256" key="1">
    <source>
        <dbReference type="ARBA" id="ARBA00023268"/>
    </source>
</evidence>
<feature type="compositionally biased region" description="Basic and acidic residues" evidence="2">
    <location>
        <begin position="374"/>
        <end position="386"/>
    </location>
</feature>
<feature type="compositionally biased region" description="Basic and acidic residues" evidence="2">
    <location>
        <begin position="320"/>
        <end position="333"/>
    </location>
</feature>
<dbReference type="GO" id="GO:0003824">
    <property type="term" value="F:catalytic activity"/>
    <property type="evidence" value="ECO:0007669"/>
    <property type="project" value="UniProtKB-KW"/>
</dbReference>
<feature type="region of interest" description="Disordered" evidence="2">
    <location>
        <begin position="302"/>
        <end position="447"/>
    </location>
</feature>
<evidence type="ECO:0000313" key="5">
    <source>
        <dbReference type="Proteomes" id="UP000265515"/>
    </source>
</evidence>
<dbReference type="InterPro" id="IPR050951">
    <property type="entry name" value="Retrovirus_Pol_polyprotein"/>
</dbReference>
<evidence type="ECO:0000259" key="3">
    <source>
        <dbReference type="Pfam" id="PF17919"/>
    </source>
</evidence>